<keyword evidence="2" id="KW-1185">Reference proteome</keyword>
<dbReference type="EMBL" id="JACGCM010002205">
    <property type="protein sequence ID" value="KAF6143580.1"/>
    <property type="molecule type" value="Genomic_DNA"/>
</dbReference>
<name>A0A7J7LM10_9MAGN</name>
<evidence type="ECO:0008006" key="3">
    <source>
        <dbReference type="Google" id="ProtNLM"/>
    </source>
</evidence>
<dbReference type="OrthoDB" id="1845088at2759"/>
<proteinExistence type="predicted"/>
<evidence type="ECO:0000313" key="1">
    <source>
        <dbReference type="EMBL" id="KAF6143580.1"/>
    </source>
</evidence>
<protein>
    <recommendedName>
        <fullName evidence="3">UBN2_3 domain-containing protein</fullName>
    </recommendedName>
</protein>
<dbReference type="PANTHER" id="PTHR47481:SF22">
    <property type="entry name" value="RETROTRANSPOSON GAG DOMAIN-CONTAINING PROTEIN"/>
    <property type="match status" value="1"/>
</dbReference>
<evidence type="ECO:0000313" key="2">
    <source>
        <dbReference type="Proteomes" id="UP000541444"/>
    </source>
</evidence>
<accession>A0A7J7LM10</accession>
<dbReference type="Proteomes" id="UP000541444">
    <property type="component" value="Unassembled WGS sequence"/>
</dbReference>
<dbReference type="PANTHER" id="PTHR47481">
    <property type="match status" value="1"/>
</dbReference>
<sequence length="83" mass="9651">MLWKSQSLPILYGINMLQMVDGTTSPPEEMITVESKKIINPEFLEWKKRDQILLSWLHATVTPSVFTQIMSYKIAHSTWEAIE</sequence>
<organism evidence="1 2">
    <name type="scientific">Kingdonia uniflora</name>
    <dbReference type="NCBI Taxonomy" id="39325"/>
    <lineage>
        <taxon>Eukaryota</taxon>
        <taxon>Viridiplantae</taxon>
        <taxon>Streptophyta</taxon>
        <taxon>Embryophyta</taxon>
        <taxon>Tracheophyta</taxon>
        <taxon>Spermatophyta</taxon>
        <taxon>Magnoliopsida</taxon>
        <taxon>Ranunculales</taxon>
        <taxon>Circaeasteraceae</taxon>
        <taxon>Kingdonia</taxon>
    </lineage>
</organism>
<dbReference type="AlphaFoldDB" id="A0A7J7LM10"/>
<comment type="caution">
    <text evidence="1">The sequence shown here is derived from an EMBL/GenBank/DDBJ whole genome shotgun (WGS) entry which is preliminary data.</text>
</comment>
<reference evidence="1 2" key="1">
    <citation type="journal article" date="2020" name="IScience">
        <title>Genome Sequencing of the Endangered Kingdonia uniflora (Circaeasteraceae, Ranunculales) Reveals Potential Mechanisms of Evolutionary Specialization.</title>
        <authorList>
            <person name="Sun Y."/>
            <person name="Deng T."/>
            <person name="Zhang A."/>
            <person name="Moore M.J."/>
            <person name="Landis J.B."/>
            <person name="Lin N."/>
            <person name="Zhang H."/>
            <person name="Zhang X."/>
            <person name="Huang J."/>
            <person name="Zhang X."/>
            <person name="Sun H."/>
            <person name="Wang H."/>
        </authorList>
    </citation>
    <scope>NUCLEOTIDE SEQUENCE [LARGE SCALE GENOMIC DNA]</scope>
    <source>
        <strain evidence="1">TB1705</strain>
        <tissue evidence="1">Leaf</tissue>
    </source>
</reference>
<gene>
    <name evidence="1" type="ORF">GIB67_029749</name>
</gene>